<accession>A0A2B7YZZ2</accession>
<gene>
    <name evidence="1" type="ORF">AJ80_01947</name>
</gene>
<dbReference type="EMBL" id="PDNA01000017">
    <property type="protein sequence ID" value="PGH26448.1"/>
    <property type="molecule type" value="Genomic_DNA"/>
</dbReference>
<evidence type="ECO:0000313" key="1">
    <source>
        <dbReference type="EMBL" id="PGH26448.1"/>
    </source>
</evidence>
<dbReference type="Proteomes" id="UP000224634">
    <property type="component" value="Unassembled WGS sequence"/>
</dbReference>
<reference evidence="1 2" key="1">
    <citation type="submission" date="2017-10" db="EMBL/GenBank/DDBJ databases">
        <title>Comparative genomics in systemic dimorphic fungi from Ajellomycetaceae.</title>
        <authorList>
            <person name="Munoz J.F."/>
            <person name="Mcewen J.G."/>
            <person name="Clay O.K."/>
            <person name="Cuomo C.A."/>
        </authorList>
    </citation>
    <scope>NUCLEOTIDE SEQUENCE [LARGE SCALE GENOMIC DNA]</scope>
    <source>
        <strain evidence="1 2">UAMH7299</strain>
    </source>
</reference>
<organism evidence="1 2">
    <name type="scientific">Polytolypa hystricis (strain UAMH7299)</name>
    <dbReference type="NCBI Taxonomy" id="1447883"/>
    <lineage>
        <taxon>Eukaryota</taxon>
        <taxon>Fungi</taxon>
        <taxon>Dikarya</taxon>
        <taxon>Ascomycota</taxon>
        <taxon>Pezizomycotina</taxon>
        <taxon>Eurotiomycetes</taxon>
        <taxon>Eurotiomycetidae</taxon>
        <taxon>Onygenales</taxon>
        <taxon>Onygenales incertae sedis</taxon>
        <taxon>Polytolypa</taxon>
    </lineage>
</organism>
<dbReference type="AlphaFoldDB" id="A0A2B7YZZ2"/>
<name>A0A2B7YZZ2_POLH7</name>
<sequence length="123" mass="13856">MLLESDNIENEILSNHNIGADKRFNSAKTASILVLASRSIRSLLGTFWMGISLFGKYPLVAAQIMHNFLIPTNVSLSLHREQRRDPESFIRIQDPSMLVLAWAAHMHTTPAFDNAQLLLRADL</sequence>
<protein>
    <submittedName>
        <fullName evidence="1">Uncharacterized protein</fullName>
    </submittedName>
</protein>
<comment type="caution">
    <text evidence="1">The sequence shown here is derived from an EMBL/GenBank/DDBJ whole genome shotgun (WGS) entry which is preliminary data.</text>
</comment>
<proteinExistence type="predicted"/>
<evidence type="ECO:0000313" key="2">
    <source>
        <dbReference type="Proteomes" id="UP000224634"/>
    </source>
</evidence>
<keyword evidence="2" id="KW-1185">Reference proteome</keyword>